<evidence type="ECO:0000256" key="4">
    <source>
        <dbReference type="ARBA" id="ARBA00023136"/>
    </source>
</evidence>
<dbReference type="InterPro" id="IPR017452">
    <property type="entry name" value="GPCR_Rhodpsn_7TM"/>
</dbReference>
<dbReference type="AlphaFoldDB" id="A0A0K0DFY4"/>
<feature type="domain" description="G-protein coupled receptors family 1 profile" evidence="6">
    <location>
        <begin position="1"/>
        <end position="134"/>
    </location>
</feature>
<feature type="transmembrane region" description="Helical" evidence="5">
    <location>
        <begin position="6"/>
        <end position="24"/>
    </location>
</feature>
<keyword evidence="4 5" id="KW-0472">Membrane</keyword>
<dbReference type="WBParaSite" id="ACAC_0000991801-mRNA-1">
    <property type="protein sequence ID" value="ACAC_0000991801-mRNA-1"/>
    <property type="gene ID" value="ACAC_0000991801"/>
</dbReference>
<dbReference type="InterPro" id="IPR019420">
    <property type="entry name" value="7TM_GPCR_serpentine_rcpt_Srbc"/>
</dbReference>
<dbReference type="Proteomes" id="UP000035642">
    <property type="component" value="Unassembled WGS sequence"/>
</dbReference>
<feature type="transmembrane region" description="Helical" evidence="5">
    <location>
        <begin position="36"/>
        <end position="61"/>
    </location>
</feature>
<dbReference type="InterPro" id="IPR052322">
    <property type="entry name" value="Mito_rRNA_Mtase_NSUN4"/>
</dbReference>
<protein>
    <submittedName>
        <fullName evidence="8">G_PROTEIN_RECEP_F1_2 domain-containing protein</fullName>
    </submittedName>
</protein>
<dbReference type="Pfam" id="PF10316">
    <property type="entry name" value="7TM_GPCR_Srbc"/>
    <property type="match status" value="1"/>
</dbReference>
<keyword evidence="3 5" id="KW-1133">Transmembrane helix</keyword>
<evidence type="ECO:0000256" key="5">
    <source>
        <dbReference type="SAM" id="Phobius"/>
    </source>
</evidence>
<evidence type="ECO:0000256" key="1">
    <source>
        <dbReference type="ARBA" id="ARBA00004370"/>
    </source>
</evidence>
<organism evidence="7 8">
    <name type="scientific">Angiostrongylus cantonensis</name>
    <name type="common">Rat lungworm</name>
    <dbReference type="NCBI Taxonomy" id="6313"/>
    <lineage>
        <taxon>Eukaryota</taxon>
        <taxon>Metazoa</taxon>
        <taxon>Ecdysozoa</taxon>
        <taxon>Nematoda</taxon>
        <taxon>Chromadorea</taxon>
        <taxon>Rhabditida</taxon>
        <taxon>Rhabditina</taxon>
        <taxon>Rhabditomorpha</taxon>
        <taxon>Strongyloidea</taxon>
        <taxon>Metastrongylidae</taxon>
        <taxon>Angiostrongylus</taxon>
    </lineage>
</organism>
<evidence type="ECO:0000256" key="3">
    <source>
        <dbReference type="ARBA" id="ARBA00022989"/>
    </source>
</evidence>
<accession>A0A0K0DFY4</accession>
<keyword evidence="2 5" id="KW-0812">Transmembrane</keyword>
<name>A0A0K0DFY4_ANGCA</name>
<proteinExistence type="predicted"/>
<evidence type="ECO:0000313" key="8">
    <source>
        <dbReference type="WBParaSite" id="ACAC_0000991801-mRNA-1"/>
    </source>
</evidence>
<dbReference type="PANTHER" id="PTHR46955:SF3">
    <property type="entry name" value="G_PROTEIN_RECEP_F1_2 DOMAIN-CONTAINING PROTEIN"/>
    <property type="match status" value="1"/>
</dbReference>
<evidence type="ECO:0000259" key="6">
    <source>
        <dbReference type="PROSITE" id="PS50262"/>
    </source>
</evidence>
<reference evidence="7" key="1">
    <citation type="submission" date="2012-09" db="EMBL/GenBank/DDBJ databases">
        <authorList>
            <person name="Martin A.A."/>
        </authorList>
    </citation>
    <scope>NUCLEOTIDE SEQUENCE</scope>
</reference>
<evidence type="ECO:0000313" key="7">
    <source>
        <dbReference type="Proteomes" id="UP000035642"/>
    </source>
</evidence>
<keyword evidence="7" id="KW-1185">Reference proteome</keyword>
<evidence type="ECO:0000256" key="2">
    <source>
        <dbReference type="ARBA" id="ARBA00022692"/>
    </source>
</evidence>
<dbReference type="PROSITE" id="PS50262">
    <property type="entry name" value="G_PROTEIN_RECEP_F1_2"/>
    <property type="match status" value="1"/>
</dbReference>
<comment type="subcellular location">
    <subcellularLocation>
        <location evidence="1">Membrane</location>
    </subcellularLocation>
</comment>
<reference evidence="8" key="2">
    <citation type="submission" date="2017-02" db="UniProtKB">
        <authorList>
            <consortium name="WormBaseParasite"/>
        </authorList>
    </citation>
    <scope>IDENTIFICATION</scope>
</reference>
<feature type="transmembrane region" description="Helical" evidence="5">
    <location>
        <begin position="81"/>
        <end position="99"/>
    </location>
</feature>
<sequence length="134" mass="15142">MVLLTITDFVHAVATLPYTIYLMISWDPFYLNLNSYFVIISTVPVIIQLKINLTLTTAIAAERTLALYFPVVFRNLSTRSYAVFSLLCGVFLAVLDVILEFSLTPFNSALNCVAIGCFLSETFRYYWGISNMVN</sequence>
<dbReference type="GO" id="GO:0016020">
    <property type="term" value="C:membrane"/>
    <property type="evidence" value="ECO:0007669"/>
    <property type="project" value="UniProtKB-SubCell"/>
</dbReference>
<dbReference type="PANTHER" id="PTHR46955">
    <property type="entry name" value="PROTEIN CBG01349-RELATED"/>
    <property type="match status" value="1"/>
</dbReference>